<evidence type="ECO:0000256" key="5">
    <source>
        <dbReference type="ARBA" id="ARBA00023136"/>
    </source>
</evidence>
<dbReference type="AlphaFoldDB" id="A0A9D4SJP1"/>
<feature type="transmembrane region" description="Helical" evidence="6">
    <location>
        <begin position="166"/>
        <end position="185"/>
    </location>
</feature>
<feature type="transmembrane region" description="Helical" evidence="6">
    <location>
        <begin position="205"/>
        <end position="223"/>
    </location>
</feature>
<dbReference type="PANTHER" id="PTHR21324:SF2">
    <property type="entry name" value="EG:22E5.9 PROTEIN"/>
    <property type="match status" value="1"/>
</dbReference>
<dbReference type="InterPro" id="IPR050911">
    <property type="entry name" value="DRAM/TMEM150_Autophagy_Mod"/>
</dbReference>
<name>A0A9D4SJP1_DERFA</name>
<keyword evidence="5 6" id="KW-0472">Membrane</keyword>
<dbReference type="EMBL" id="SDOV01000002">
    <property type="protein sequence ID" value="KAH7644422.1"/>
    <property type="molecule type" value="Genomic_DNA"/>
</dbReference>
<evidence type="ECO:0000259" key="7">
    <source>
        <dbReference type="Pfam" id="PF10277"/>
    </source>
</evidence>
<evidence type="ECO:0000313" key="8">
    <source>
        <dbReference type="EMBL" id="KAH7644422.1"/>
    </source>
</evidence>
<feature type="domain" description="CWH43-like N-terminal" evidence="7">
    <location>
        <begin position="45"/>
        <end position="270"/>
    </location>
</feature>
<evidence type="ECO:0000256" key="1">
    <source>
        <dbReference type="ARBA" id="ARBA00004127"/>
    </source>
</evidence>
<comment type="subcellular location">
    <subcellularLocation>
        <location evidence="1">Endomembrane system</location>
        <topology evidence="1">Multi-pass membrane protein</topology>
    </subcellularLocation>
</comment>
<sequence>MLATNIIDVDLEKNPTSSSIKSNNNMTIDNKNPLEYFRKYFQYIWIFVFTLPLLLSIFFLLCYYITVKNGFVYPLFPYISDTGGHPPVACYFSMMIDIIALLVFIAGLFRYKQIEYYLSREKTATINAERQWLINLNYYSLIATWISPIGLIMIGNFRETENIHPHMAGFLVFWLPITYYMFAAIKIIDHIDCESSAITIRLQSWLSLISISIFIISMPISGYQRGNIMANLNNEIRQHWSPDDDGYEWHIFGAICEWIGIITSLLFISSIGLRMRRFEYWQQI</sequence>
<dbReference type="Pfam" id="PF10277">
    <property type="entry name" value="Frag1"/>
    <property type="match status" value="1"/>
</dbReference>
<feature type="transmembrane region" description="Helical" evidence="6">
    <location>
        <begin position="132"/>
        <end position="154"/>
    </location>
</feature>
<dbReference type="GO" id="GO:0012505">
    <property type="term" value="C:endomembrane system"/>
    <property type="evidence" value="ECO:0007669"/>
    <property type="project" value="UniProtKB-SubCell"/>
</dbReference>
<keyword evidence="3 6" id="KW-0812">Transmembrane</keyword>
<organism evidence="8">
    <name type="scientific">Dermatophagoides farinae</name>
    <name type="common">American house dust mite</name>
    <dbReference type="NCBI Taxonomy" id="6954"/>
    <lineage>
        <taxon>Eukaryota</taxon>
        <taxon>Metazoa</taxon>
        <taxon>Ecdysozoa</taxon>
        <taxon>Arthropoda</taxon>
        <taxon>Chelicerata</taxon>
        <taxon>Arachnida</taxon>
        <taxon>Acari</taxon>
        <taxon>Acariformes</taxon>
        <taxon>Sarcoptiformes</taxon>
        <taxon>Astigmata</taxon>
        <taxon>Psoroptidia</taxon>
        <taxon>Analgoidea</taxon>
        <taxon>Pyroglyphidae</taxon>
        <taxon>Dermatophagoidinae</taxon>
        <taxon>Dermatophagoides</taxon>
    </lineage>
</organism>
<comment type="caution">
    <text evidence="8">The sequence shown here is derived from an EMBL/GenBank/DDBJ whole genome shotgun (WGS) entry which is preliminary data.</text>
</comment>
<dbReference type="Proteomes" id="UP000828236">
    <property type="component" value="Unassembled WGS sequence"/>
</dbReference>
<evidence type="ECO:0000256" key="3">
    <source>
        <dbReference type="ARBA" id="ARBA00022692"/>
    </source>
</evidence>
<feature type="transmembrane region" description="Helical" evidence="6">
    <location>
        <begin position="86"/>
        <end position="111"/>
    </location>
</feature>
<evidence type="ECO:0000256" key="4">
    <source>
        <dbReference type="ARBA" id="ARBA00022989"/>
    </source>
</evidence>
<comment type="similarity">
    <text evidence="2">Belongs to the DRAM/TMEM150 family.</text>
</comment>
<evidence type="ECO:0000256" key="2">
    <source>
        <dbReference type="ARBA" id="ARBA00006565"/>
    </source>
</evidence>
<feature type="transmembrane region" description="Helical" evidence="6">
    <location>
        <begin position="43"/>
        <end position="66"/>
    </location>
</feature>
<dbReference type="InterPro" id="IPR019402">
    <property type="entry name" value="CWH43_N"/>
</dbReference>
<evidence type="ECO:0000256" key="6">
    <source>
        <dbReference type="SAM" id="Phobius"/>
    </source>
</evidence>
<keyword evidence="4 6" id="KW-1133">Transmembrane helix</keyword>
<accession>A0A9D4SJP1</accession>
<proteinExistence type="inferred from homology"/>
<protein>
    <recommendedName>
        <fullName evidence="7">CWH43-like N-terminal domain-containing protein</fullName>
    </recommendedName>
</protein>
<gene>
    <name evidence="8" type="ORF">HUG17_6784</name>
</gene>
<reference evidence="8" key="2">
    <citation type="journal article" date="2021" name="World Allergy Organ. J.">
        <title>Chromosome-level assembly of Dermatophagoides farinae genome and transcriptome reveals two novel allergens Der f 37 and Der f 39.</title>
        <authorList>
            <person name="Chen J."/>
            <person name="Cai Z."/>
            <person name="Fan D."/>
            <person name="Hu J."/>
            <person name="Hou Y."/>
            <person name="He Y."/>
            <person name="Zhang Z."/>
            <person name="Zhao Z."/>
            <person name="Gao P."/>
            <person name="Hu W."/>
            <person name="Sun J."/>
            <person name="Li J."/>
            <person name="Ji K."/>
        </authorList>
    </citation>
    <scope>NUCLEOTIDE SEQUENCE</scope>
    <source>
        <strain evidence="8">JKM2019</strain>
    </source>
</reference>
<reference evidence="8" key="1">
    <citation type="submission" date="2020-06" db="EMBL/GenBank/DDBJ databases">
        <authorList>
            <person name="Ji K."/>
            <person name="Li J."/>
        </authorList>
    </citation>
    <scope>NUCLEOTIDE SEQUENCE</scope>
    <source>
        <strain evidence="8">JKM2019</strain>
        <tissue evidence="8">Whole body</tissue>
    </source>
</reference>
<feature type="transmembrane region" description="Helical" evidence="6">
    <location>
        <begin position="249"/>
        <end position="268"/>
    </location>
</feature>
<dbReference type="PANTHER" id="PTHR21324">
    <property type="entry name" value="FASTING-INDUCIBLE INTEGRAL MEMBRANE PROTEIN TM6P1-RELATED"/>
    <property type="match status" value="1"/>
</dbReference>